<organism evidence="2 3">
    <name type="scientific">Arthrobotrys oligospora (strain ATCC 24927 / CBS 115.81 / DSM 1491)</name>
    <name type="common">Nematode-trapping fungus</name>
    <name type="synonym">Didymozoophaga oligospora</name>
    <dbReference type="NCBI Taxonomy" id="756982"/>
    <lineage>
        <taxon>Eukaryota</taxon>
        <taxon>Fungi</taxon>
        <taxon>Dikarya</taxon>
        <taxon>Ascomycota</taxon>
        <taxon>Pezizomycotina</taxon>
        <taxon>Orbiliomycetes</taxon>
        <taxon>Orbiliales</taxon>
        <taxon>Orbiliaceae</taxon>
        <taxon>Orbilia</taxon>
        <taxon>Orbilia oligospora</taxon>
    </lineage>
</organism>
<dbReference type="RefSeq" id="XP_011117474.1">
    <property type="nucleotide sequence ID" value="XM_011119172.1"/>
</dbReference>
<dbReference type="eggNOG" id="ENOG502SKV9">
    <property type="taxonomic scope" value="Eukaryota"/>
</dbReference>
<feature type="domain" description="HNH nuclease" evidence="1">
    <location>
        <begin position="132"/>
        <end position="212"/>
    </location>
</feature>
<reference evidence="2 3" key="1">
    <citation type="journal article" date="2011" name="PLoS Pathog.">
        <title>Genomic and proteomic analyses of the fungus Arthrobotrys oligospora provide insights into nematode-trap formation.</title>
        <authorList>
            <person name="Yang J."/>
            <person name="Wang L."/>
            <person name="Ji X."/>
            <person name="Feng Y."/>
            <person name="Li X."/>
            <person name="Zou C."/>
            <person name="Xu J."/>
            <person name="Ren Y."/>
            <person name="Mi Q."/>
            <person name="Wu J."/>
            <person name="Liu S."/>
            <person name="Liu Y."/>
            <person name="Huang X."/>
            <person name="Wang H."/>
            <person name="Niu X."/>
            <person name="Li J."/>
            <person name="Liang L."/>
            <person name="Luo Y."/>
            <person name="Ji K."/>
            <person name="Zhou W."/>
            <person name="Yu Z."/>
            <person name="Li G."/>
            <person name="Liu Y."/>
            <person name="Li L."/>
            <person name="Qiao M."/>
            <person name="Feng L."/>
            <person name="Zhang K.-Q."/>
        </authorList>
    </citation>
    <scope>NUCLEOTIDE SEQUENCE [LARGE SCALE GENOMIC DNA]</scope>
    <source>
        <strain evidence="3">ATCC 24927 / CBS 115.81 / DSM 1491</strain>
    </source>
</reference>
<dbReference type="Proteomes" id="UP000008784">
    <property type="component" value="Unassembled WGS sequence"/>
</dbReference>
<dbReference type="EMBL" id="ADOT01000006">
    <property type="protein sequence ID" value="EGX53864.1"/>
    <property type="molecule type" value="Genomic_DNA"/>
</dbReference>
<name>G1WZ12_ARTOA</name>
<dbReference type="Pfam" id="PF13391">
    <property type="entry name" value="HNH_2"/>
    <property type="match status" value="1"/>
</dbReference>
<dbReference type="HOGENOM" id="CLU_055165_2_0_1"/>
<dbReference type="InParanoid" id="G1WZ12"/>
<sequence>MSANRQAGRTVFFFLSSQPNDCIGGCRHNTFTQDDLYVFVDILVLVQVPDDAEAKSLPDGRAFEIHMRGSQTVLKKSTDISLSPGDYIITPKHPLVTICVSDELYIDRVLSHSVTPRDSAFRNALRQRDRGCVITGVVNDDDNDWTGMEAAHIWPLSNGSEWIRQNASRWITDSDSDSDDLSNELKMNSPQNGILVSSTAHILFDSYTLAINPEAGYRIYDFGRNKFGYGGKFMSATARQSNNNNGARDTLLLWHFRQCVLANMRGAGEPLWDYSPREEGDVVGRLLSSDHTMTRLGEEVEARLALTSYLPSPSLTNDQ</sequence>
<dbReference type="AlphaFoldDB" id="G1WZ12"/>
<evidence type="ECO:0000259" key="1">
    <source>
        <dbReference type="Pfam" id="PF13391"/>
    </source>
</evidence>
<protein>
    <recommendedName>
        <fullName evidence="1">HNH nuclease domain-containing protein</fullName>
    </recommendedName>
</protein>
<dbReference type="InterPro" id="IPR003615">
    <property type="entry name" value="HNH_nuc"/>
</dbReference>
<gene>
    <name evidence="2" type="ORF">AOL_s00004g523</name>
</gene>
<dbReference type="GeneID" id="22888408"/>
<evidence type="ECO:0000313" key="3">
    <source>
        <dbReference type="Proteomes" id="UP000008784"/>
    </source>
</evidence>
<dbReference type="OMA" id="HENIWID"/>
<keyword evidence="3" id="KW-1185">Reference proteome</keyword>
<dbReference type="STRING" id="756982.G1WZ12"/>
<accession>G1WZ12</accession>
<dbReference type="OrthoDB" id="2142759at2759"/>
<comment type="caution">
    <text evidence="2">The sequence shown here is derived from an EMBL/GenBank/DDBJ whole genome shotgun (WGS) entry which is preliminary data.</text>
</comment>
<proteinExistence type="predicted"/>
<evidence type="ECO:0000313" key="2">
    <source>
        <dbReference type="EMBL" id="EGX53864.1"/>
    </source>
</evidence>